<dbReference type="Pfam" id="PF00201">
    <property type="entry name" value="UDPGT"/>
    <property type="match status" value="1"/>
</dbReference>
<dbReference type="PROSITE" id="PS00375">
    <property type="entry name" value="UDPGT"/>
    <property type="match status" value="1"/>
</dbReference>
<dbReference type="EC" id="2.4.1.-" evidence="4"/>
<dbReference type="CDD" id="cd03784">
    <property type="entry name" value="GT1_Gtf-like"/>
    <property type="match status" value="1"/>
</dbReference>
<organism evidence="5 6">
    <name type="scientific">Rhynchospora breviuscula</name>
    <dbReference type="NCBI Taxonomy" id="2022672"/>
    <lineage>
        <taxon>Eukaryota</taxon>
        <taxon>Viridiplantae</taxon>
        <taxon>Streptophyta</taxon>
        <taxon>Embryophyta</taxon>
        <taxon>Tracheophyta</taxon>
        <taxon>Spermatophyta</taxon>
        <taxon>Magnoliopsida</taxon>
        <taxon>Liliopsida</taxon>
        <taxon>Poales</taxon>
        <taxon>Cyperaceae</taxon>
        <taxon>Cyperoideae</taxon>
        <taxon>Rhynchosporeae</taxon>
        <taxon>Rhynchospora</taxon>
    </lineage>
</organism>
<evidence type="ECO:0000313" key="6">
    <source>
        <dbReference type="Proteomes" id="UP001151287"/>
    </source>
</evidence>
<evidence type="ECO:0000256" key="3">
    <source>
        <dbReference type="RuleBase" id="RU003718"/>
    </source>
</evidence>
<dbReference type="EMBL" id="JAMQYH010000005">
    <property type="protein sequence ID" value="KAJ1685399.1"/>
    <property type="molecule type" value="Genomic_DNA"/>
</dbReference>
<evidence type="ECO:0000256" key="2">
    <source>
        <dbReference type="ARBA" id="ARBA00022679"/>
    </source>
</evidence>
<accession>A0A9Q0C177</accession>
<protein>
    <recommendedName>
        <fullName evidence="4">Glycosyltransferase</fullName>
        <ecNumber evidence="4">2.4.1.-</ecNumber>
    </recommendedName>
</protein>
<dbReference type="InterPro" id="IPR002213">
    <property type="entry name" value="UDP_glucos_trans"/>
</dbReference>
<dbReference type="GO" id="GO:0080043">
    <property type="term" value="F:quercetin 3-O-glucosyltransferase activity"/>
    <property type="evidence" value="ECO:0007669"/>
    <property type="project" value="TreeGrafter"/>
</dbReference>
<comment type="similarity">
    <text evidence="1 3">Belongs to the UDP-glycosyltransferase family.</text>
</comment>
<dbReference type="PANTHER" id="PTHR11926:SF1534">
    <property type="entry name" value="GLYCOSYLTRANSFERASE"/>
    <property type="match status" value="1"/>
</dbReference>
<gene>
    <name evidence="5" type="ORF">LUZ63_016789</name>
</gene>
<keyword evidence="3" id="KW-0328">Glycosyltransferase</keyword>
<keyword evidence="6" id="KW-1185">Reference proteome</keyword>
<dbReference type="SUPFAM" id="SSF53756">
    <property type="entry name" value="UDP-Glycosyltransferase/glycogen phosphorylase"/>
    <property type="match status" value="1"/>
</dbReference>
<dbReference type="PANTHER" id="PTHR11926">
    <property type="entry name" value="GLUCOSYL/GLUCURONOSYL TRANSFERASES"/>
    <property type="match status" value="1"/>
</dbReference>
<dbReference type="OrthoDB" id="5835829at2759"/>
<keyword evidence="2 3" id="KW-0808">Transferase</keyword>
<dbReference type="Proteomes" id="UP001151287">
    <property type="component" value="Unassembled WGS sequence"/>
</dbReference>
<proteinExistence type="inferred from homology"/>
<name>A0A9Q0C177_9POAL</name>
<evidence type="ECO:0000256" key="1">
    <source>
        <dbReference type="ARBA" id="ARBA00009995"/>
    </source>
</evidence>
<sequence length="475" mass="53782">MEQDTLKIPKQHFLIAMYPMQSHINPSCHLARKIVQYSNSRVTISTAVSGHRKLFPSLSSPDEEFHDGQLYYLPHSDGYDEGFKRGVDDPKDYITKRGIVGSESLSAILNKFKQDGQPVTCVIYSILMTWVPDVARAHDIPSVQFWIQPATVLAIYYYFFRDYKDAIISAANDPMAEVTFPCLPPLKIRDLPSFATLTNKESPYYAVLGMLEQAIDAQEKESIDGAKPKVLINSFDELESDVIRSMEEKMKLFSVGPTLPFDEEGEDEFKDLILTDRKVYVEWLGTKPEKSVVYISFGSYSLMSKRQLEEISKCLKEIGQPYLWIVRKDNRDSEGFDFEELASLTDGLVVEWCHQMEVLRHPSVGCFVTHCGWNSTLETLSCGVPAVAVPQWTDQLTNAWLIQERGIGVRGEIGEDGIIDGMELKRCVEAVMGDSDRGEKIRESAAFWRERAREAVSEGGSSERNLRAFLDHSGR</sequence>
<dbReference type="GO" id="GO:0080044">
    <property type="term" value="F:quercetin 7-O-glucosyltransferase activity"/>
    <property type="evidence" value="ECO:0007669"/>
    <property type="project" value="TreeGrafter"/>
</dbReference>
<dbReference type="InterPro" id="IPR035595">
    <property type="entry name" value="UDP_glycos_trans_CS"/>
</dbReference>
<dbReference type="AlphaFoldDB" id="A0A9Q0C177"/>
<dbReference type="Gene3D" id="3.40.50.2000">
    <property type="entry name" value="Glycogen Phosphorylase B"/>
    <property type="match status" value="2"/>
</dbReference>
<reference evidence="5" key="1">
    <citation type="journal article" date="2022" name="Cell">
        <title>Repeat-based holocentromeres influence genome architecture and karyotype evolution.</title>
        <authorList>
            <person name="Hofstatter P.G."/>
            <person name="Thangavel G."/>
            <person name="Lux T."/>
            <person name="Neumann P."/>
            <person name="Vondrak T."/>
            <person name="Novak P."/>
            <person name="Zhang M."/>
            <person name="Costa L."/>
            <person name="Castellani M."/>
            <person name="Scott A."/>
            <person name="Toegelov H."/>
            <person name="Fuchs J."/>
            <person name="Mata-Sucre Y."/>
            <person name="Dias Y."/>
            <person name="Vanzela A.L.L."/>
            <person name="Huettel B."/>
            <person name="Almeida C.C.S."/>
            <person name="Simkova H."/>
            <person name="Souza G."/>
            <person name="Pedrosa-Harand A."/>
            <person name="Macas J."/>
            <person name="Mayer K.F.X."/>
            <person name="Houben A."/>
            <person name="Marques A."/>
        </authorList>
    </citation>
    <scope>NUCLEOTIDE SEQUENCE</scope>
    <source>
        <strain evidence="5">RhyBre1mFocal</strain>
    </source>
</reference>
<comment type="caution">
    <text evidence="5">The sequence shown here is derived from an EMBL/GenBank/DDBJ whole genome shotgun (WGS) entry which is preliminary data.</text>
</comment>
<evidence type="ECO:0000313" key="5">
    <source>
        <dbReference type="EMBL" id="KAJ1685399.1"/>
    </source>
</evidence>
<evidence type="ECO:0000256" key="4">
    <source>
        <dbReference type="RuleBase" id="RU362057"/>
    </source>
</evidence>
<dbReference type="FunFam" id="3.40.50.2000:FF:000019">
    <property type="entry name" value="Glycosyltransferase"/>
    <property type="match status" value="1"/>
</dbReference>